<feature type="domain" description="Glycosyl transferase family 1" evidence="1">
    <location>
        <begin position="197"/>
        <end position="344"/>
    </location>
</feature>
<dbReference type="PANTHER" id="PTHR45947">
    <property type="entry name" value="SULFOQUINOVOSYL TRANSFERASE SQD2"/>
    <property type="match status" value="1"/>
</dbReference>
<protein>
    <submittedName>
        <fullName evidence="3">Glycosyl transferase group 1</fullName>
    </submittedName>
</protein>
<dbReference type="PANTHER" id="PTHR45947:SF3">
    <property type="entry name" value="SULFOQUINOVOSYL TRANSFERASE SQD2"/>
    <property type="match status" value="1"/>
</dbReference>
<dbReference type="RefSeq" id="WP_012121183.1">
    <property type="nucleotide sequence ID" value="NC_009767.1"/>
</dbReference>
<dbReference type="CAZy" id="GT4">
    <property type="family name" value="Glycosyltransferase Family 4"/>
</dbReference>
<dbReference type="SUPFAM" id="SSF53756">
    <property type="entry name" value="UDP-Glycosyltransferase/glycogen phosphorylase"/>
    <property type="match status" value="1"/>
</dbReference>
<evidence type="ECO:0000313" key="4">
    <source>
        <dbReference type="Proteomes" id="UP000000263"/>
    </source>
</evidence>
<organism evidence="3 4">
    <name type="scientific">Roseiflexus castenholzii (strain DSM 13941 / HLO8)</name>
    <dbReference type="NCBI Taxonomy" id="383372"/>
    <lineage>
        <taxon>Bacteria</taxon>
        <taxon>Bacillati</taxon>
        <taxon>Chloroflexota</taxon>
        <taxon>Chloroflexia</taxon>
        <taxon>Chloroflexales</taxon>
        <taxon>Roseiflexineae</taxon>
        <taxon>Roseiflexaceae</taxon>
        <taxon>Roseiflexus</taxon>
    </lineage>
</organism>
<dbReference type="HOGENOM" id="CLU_009583_2_0_0"/>
<keyword evidence="3" id="KW-0808">Transferase</keyword>
<dbReference type="Proteomes" id="UP000000263">
    <property type="component" value="Chromosome"/>
</dbReference>
<keyword evidence="4" id="KW-1185">Reference proteome</keyword>
<dbReference type="STRING" id="383372.Rcas_2688"/>
<gene>
    <name evidence="3" type="ordered locus">Rcas_2688</name>
</gene>
<dbReference type="InterPro" id="IPR050194">
    <property type="entry name" value="Glycosyltransferase_grp1"/>
</dbReference>
<sequence length="387" mass="43458">MRIAIFTETFLPKIDGVVSVLCLALQHLYDKGHQVLLFGPPDMPETYAGHRLVRTGGPRFWLYPELRINLPSGKIVRELRAFQPHLVHVVNPAFLGPTGITLAKMFNLPLVASAHMDITSYTTHYVGAWGVPIAWWLFRTGHNFADLNLVPSSAMLQQVRERGYRRVRWWHRGVDTERFRPDLRSDAMRARLSGGRPDDFLAVYVGRITREKNVHLLRDAICGIEGVRLALVGGGPELEQMQSHFAGTGTVFTGYLRGDDVAAAYASADVLVFPSTSETFGMAPLEAMACGLPVVGSMTGGLVDTLRDGVNALVYDPNDPMQMRERVQSLRDSPDLHARLRQGALAHARSRRWQATMDQLVGYYELGIRYHRQAQLRRRLRLIRAPV</sequence>
<dbReference type="Pfam" id="PF13439">
    <property type="entry name" value="Glyco_transf_4"/>
    <property type="match status" value="1"/>
</dbReference>
<feature type="domain" description="Glycosyltransferase subfamily 4-like N-terminal" evidence="2">
    <location>
        <begin position="15"/>
        <end position="178"/>
    </location>
</feature>
<dbReference type="GO" id="GO:0016757">
    <property type="term" value="F:glycosyltransferase activity"/>
    <property type="evidence" value="ECO:0007669"/>
    <property type="project" value="InterPro"/>
</dbReference>
<dbReference type="KEGG" id="rca:Rcas_2688"/>
<dbReference type="InterPro" id="IPR001296">
    <property type="entry name" value="Glyco_trans_1"/>
</dbReference>
<evidence type="ECO:0000313" key="3">
    <source>
        <dbReference type="EMBL" id="ABU58759.1"/>
    </source>
</evidence>
<name>A7NF93_ROSCS</name>
<dbReference type="eggNOG" id="COG0438">
    <property type="taxonomic scope" value="Bacteria"/>
</dbReference>
<proteinExistence type="predicted"/>
<dbReference type="EMBL" id="CP000804">
    <property type="protein sequence ID" value="ABU58759.1"/>
    <property type="molecule type" value="Genomic_DNA"/>
</dbReference>
<evidence type="ECO:0000259" key="1">
    <source>
        <dbReference type="Pfam" id="PF00534"/>
    </source>
</evidence>
<dbReference type="Pfam" id="PF00534">
    <property type="entry name" value="Glycos_transf_1"/>
    <property type="match status" value="1"/>
</dbReference>
<dbReference type="CDD" id="cd03814">
    <property type="entry name" value="GT4-like"/>
    <property type="match status" value="1"/>
</dbReference>
<dbReference type="InterPro" id="IPR028098">
    <property type="entry name" value="Glyco_trans_4-like_N"/>
</dbReference>
<accession>A7NF93</accession>
<dbReference type="AlphaFoldDB" id="A7NF93"/>
<evidence type="ECO:0000259" key="2">
    <source>
        <dbReference type="Pfam" id="PF13439"/>
    </source>
</evidence>
<dbReference type="OrthoDB" id="9802525at2"/>
<reference evidence="3 4" key="1">
    <citation type="submission" date="2007-08" db="EMBL/GenBank/DDBJ databases">
        <title>Complete sequence of Roseiflexus castenholzii DSM 13941.</title>
        <authorList>
            <consortium name="US DOE Joint Genome Institute"/>
            <person name="Copeland A."/>
            <person name="Lucas S."/>
            <person name="Lapidus A."/>
            <person name="Barry K."/>
            <person name="Glavina del Rio T."/>
            <person name="Dalin E."/>
            <person name="Tice H."/>
            <person name="Pitluck S."/>
            <person name="Thompson L.S."/>
            <person name="Brettin T."/>
            <person name="Bruce D."/>
            <person name="Detter J.C."/>
            <person name="Han C."/>
            <person name="Tapia R."/>
            <person name="Schmutz J."/>
            <person name="Larimer F."/>
            <person name="Land M."/>
            <person name="Hauser L."/>
            <person name="Kyrpides N."/>
            <person name="Mikhailova N."/>
            <person name="Bryant D.A."/>
            <person name="Hanada S."/>
            <person name="Tsukatani Y."/>
            <person name="Richardson P."/>
        </authorList>
    </citation>
    <scope>NUCLEOTIDE SEQUENCE [LARGE SCALE GENOMIC DNA]</scope>
    <source>
        <strain evidence="4">DSM 13941 / HLO8</strain>
    </source>
</reference>
<dbReference type="Gene3D" id="3.40.50.2000">
    <property type="entry name" value="Glycogen Phosphorylase B"/>
    <property type="match status" value="2"/>
</dbReference>